<reference evidence="2" key="1">
    <citation type="submission" date="2016-09" db="EMBL/GenBank/DDBJ databases">
        <title>Comparative genomics of the Campylobacter concisus group.</title>
        <authorList>
            <person name="Miller W.G."/>
            <person name="Yee E."/>
            <person name="Chapman M.H."/>
            <person name="Huynh S."/>
            <person name="Bono J.L."/>
            <person name="On S.L.W."/>
            <person name="StLeger J."/>
            <person name="Foster G."/>
            <person name="Parker C.T."/>
        </authorList>
    </citation>
    <scope>NUCLEOTIDE SEQUENCE [LARGE SCALE GENOMIC DNA]</scope>
    <source>
        <strain evidence="2">RM18021</strain>
    </source>
</reference>
<dbReference type="Proteomes" id="UP000190868">
    <property type="component" value="Chromosome"/>
</dbReference>
<accession>A0A1S6U617</accession>
<name>A0A1S6U617_9BACT</name>
<dbReference type="EMBL" id="CP017258">
    <property type="protein sequence ID" value="AQW87198.1"/>
    <property type="molecule type" value="Genomic_DNA"/>
</dbReference>
<evidence type="ECO:0000313" key="1">
    <source>
        <dbReference type="EMBL" id="AQW87198.1"/>
    </source>
</evidence>
<sequence>MTKEQVQKNKNKILKIISNLENAFSEFEDLDFDCSERTIEELVLQSMKGEANDLIKIVDNLLVYYEEKDKNV</sequence>
<keyword evidence="2" id="KW-1185">Reference proteome</keyword>
<dbReference type="GeneID" id="56565989"/>
<proteinExistence type="predicted"/>
<evidence type="ECO:0000313" key="2">
    <source>
        <dbReference type="Proteomes" id="UP000190868"/>
    </source>
</evidence>
<dbReference type="KEGG" id="cpin:CPIN18020_0351"/>
<dbReference type="RefSeq" id="WP_078422903.1">
    <property type="nucleotide sequence ID" value="NZ_CP017018.1"/>
</dbReference>
<dbReference type="AlphaFoldDB" id="A0A1S6U617"/>
<gene>
    <name evidence="1" type="ORF">CPIN18021_0353</name>
</gene>
<protein>
    <submittedName>
        <fullName evidence="1">Uncharacterized protein</fullName>
    </submittedName>
</protein>
<organism evidence="1 2">
    <name type="scientific">Campylobacter pinnipediorum subsp. caledonicus</name>
    <dbReference type="NCBI Taxonomy" id="1874362"/>
    <lineage>
        <taxon>Bacteria</taxon>
        <taxon>Pseudomonadati</taxon>
        <taxon>Campylobacterota</taxon>
        <taxon>Epsilonproteobacteria</taxon>
        <taxon>Campylobacterales</taxon>
        <taxon>Campylobacteraceae</taxon>
        <taxon>Campylobacter</taxon>
    </lineage>
</organism>